<dbReference type="EMBL" id="JAGTAR010000010">
    <property type="protein sequence ID" value="MBR8535605.1"/>
    <property type="molecule type" value="Genomic_DNA"/>
</dbReference>
<evidence type="ECO:0000313" key="1">
    <source>
        <dbReference type="EMBL" id="MBR8535605.1"/>
    </source>
</evidence>
<organism evidence="1 2">
    <name type="scientific">Carboxylicivirga sediminis</name>
    <dbReference type="NCBI Taxonomy" id="2006564"/>
    <lineage>
        <taxon>Bacteria</taxon>
        <taxon>Pseudomonadati</taxon>
        <taxon>Bacteroidota</taxon>
        <taxon>Bacteroidia</taxon>
        <taxon>Marinilabiliales</taxon>
        <taxon>Marinilabiliaceae</taxon>
        <taxon>Carboxylicivirga</taxon>
    </lineage>
</organism>
<reference evidence="1" key="1">
    <citation type="journal article" date="2018" name="Int. J. Syst. Evol. Microbiol.">
        <title>Carboxylicivirga sediminis sp. nov., isolated from coastal sediment.</title>
        <authorList>
            <person name="Wang F.Q."/>
            <person name="Ren L.H."/>
            <person name="Zou R.J."/>
            <person name="Sun Y.Z."/>
            <person name="Liu X.J."/>
            <person name="Jiang F."/>
            <person name="Liu L.J."/>
        </authorList>
    </citation>
    <scope>NUCLEOTIDE SEQUENCE</scope>
    <source>
        <strain evidence="1">JR1</strain>
    </source>
</reference>
<sequence>MVLPYHWNNGTYTTHEYCRGQAIYQKEFHLSSDDEMVEHFLFFEGVNSKATVILNGKMLRMCTSSYNDLSSNPYEKIDIWQNGTLLESGLPPVEIVDGQHRLTMPYVVDVDTNRIEQQFAGKELPFSKD</sequence>
<gene>
    <name evidence="1" type="ORF">KDU71_08550</name>
</gene>
<dbReference type="InterPro" id="IPR008979">
    <property type="entry name" value="Galactose-bd-like_sf"/>
</dbReference>
<proteinExistence type="predicted"/>
<comment type="caution">
    <text evidence="1">The sequence shown here is derived from an EMBL/GenBank/DDBJ whole genome shotgun (WGS) entry which is preliminary data.</text>
</comment>
<evidence type="ECO:0000313" key="2">
    <source>
        <dbReference type="Proteomes" id="UP000679220"/>
    </source>
</evidence>
<name>A0A941IWZ8_9BACT</name>
<protein>
    <submittedName>
        <fullName evidence="1">Uncharacterized protein</fullName>
    </submittedName>
</protein>
<keyword evidence="2" id="KW-1185">Reference proteome</keyword>
<dbReference type="RefSeq" id="WP_212189628.1">
    <property type="nucleotide sequence ID" value="NZ_JAGTAR010000010.1"/>
</dbReference>
<dbReference type="Proteomes" id="UP000679220">
    <property type="component" value="Unassembled WGS sequence"/>
</dbReference>
<dbReference type="AlphaFoldDB" id="A0A941IWZ8"/>
<accession>A0A941IWZ8</accession>
<dbReference type="SUPFAM" id="SSF49785">
    <property type="entry name" value="Galactose-binding domain-like"/>
    <property type="match status" value="1"/>
</dbReference>
<reference evidence="1" key="2">
    <citation type="submission" date="2021-04" db="EMBL/GenBank/DDBJ databases">
        <authorList>
            <person name="Zhang T."/>
            <person name="Zhang Y."/>
            <person name="Lu D."/>
            <person name="Zuo D."/>
            <person name="Du Z."/>
        </authorList>
    </citation>
    <scope>NUCLEOTIDE SEQUENCE</scope>
    <source>
        <strain evidence="1">JR1</strain>
    </source>
</reference>
<dbReference type="Gene3D" id="2.60.120.260">
    <property type="entry name" value="Galactose-binding domain-like"/>
    <property type="match status" value="1"/>
</dbReference>